<protein>
    <submittedName>
        <fullName evidence="1">Uncharacterized protein</fullName>
    </submittedName>
</protein>
<feature type="non-terminal residue" evidence="1">
    <location>
        <position position="1"/>
    </location>
</feature>
<dbReference type="AlphaFoldDB" id="A0A2N6LBY9"/>
<comment type="caution">
    <text evidence="1">The sequence shown here is derived from an EMBL/GenBank/DDBJ whole genome shotgun (WGS) entry which is preliminary data.</text>
</comment>
<organism evidence="1 2">
    <name type="scientific">Fischerella thermalis CCMEE 5318</name>
    <dbReference type="NCBI Taxonomy" id="2019666"/>
    <lineage>
        <taxon>Bacteria</taxon>
        <taxon>Bacillati</taxon>
        <taxon>Cyanobacteriota</taxon>
        <taxon>Cyanophyceae</taxon>
        <taxon>Nostocales</taxon>
        <taxon>Hapalosiphonaceae</taxon>
        <taxon>Fischerella</taxon>
    </lineage>
</organism>
<accession>A0A2N6LBY9</accession>
<evidence type="ECO:0000313" key="2">
    <source>
        <dbReference type="Proteomes" id="UP000235081"/>
    </source>
</evidence>
<reference evidence="1 2" key="1">
    <citation type="submission" date="2017-07" db="EMBL/GenBank/DDBJ databases">
        <title>Genomes of Fischerella (Mastigocladus) sp. strains.</title>
        <authorList>
            <person name="Miller S.R."/>
        </authorList>
    </citation>
    <scope>NUCLEOTIDE SEQUENCE [LARGE SCALE GENOMIC DNA]</scope>
    <source>
        <strain evidence="1 2">CCMEE 5318</strain>
    </source>
</reference>
<sequence length="102" mass="11806">IEPDNPFVYYWDALTFSYKENPEFNKAFDTALKAYQLGMSQLLPVDCLALIVYSAWNAGRREEAEKYAKELRRWVAQAPKSAYVTVLPKRGQQCPLIDDLTR</sequence>
<dbReference type="EMBL" id="NMQE01000525">
    <property type="protein sequence ID" value="PMB20285.1"/>
    <property type="molecule type" value="Genomic_DNA"/>
</dbReference>
<name>A0A2N6LBY9_9CYAN</name>
<gene>
    <name evidence="1" type="ORF">CEN46_16790</name>
</gene>
<dbReference type="RefSeq" id="WP_180976989.1">
    <property type="nucleotide sequence ID" value="NZ_NMQE01000525.1"/>
</dbReference>
<dbReference type="Proteomes" id="UP000235081">
    <property type="component" value="Unassembled WGS sequence"/>
</dbReference>
<proteinExistence type="predicted"/>
<evidence type="ECO:0000313" key="1">
    <source>
        <dbReference type="EMBL" id="PMB20285.1"/>
    </source>
</evidence>